<sequence>MQYLIALGGLVVLVSAILAAMGFHGRPQVVGIDLGTTFSVVALKATDGTVSIIPDHVTGKQLLPSVVTYKSDGKVLVGDVAVAQRGRSPERTIFNAKRFIGRELGEVSQESAEHAYRVVGNFTENSREPNASSLASPAGFAIELDGKKERWVSPIDVGAEVVAHMRRSVTQHLGDILSIRRFLEPNSELLRRPETAFRAAGFEISRAVICVPAKFGFPETKATQEAFERAGMKVMRILEEPTAAAIAYNLHKGEGVRHVLVYDIGGGTLDTSLLYMNGNAVSVLSVAGDDHLGGSDFDIQMRRLLESKLERGDVQIADSETAKESCESSGLHILAEDAKIRLSSEQKVETRCRASDGKDRIFAIGRQEFEDASSELFSRAMAPVQKVLDDQMMTTDYINDVVLVGGASRTPKLRELLQDFFGSSKRLHTEIDPDITVAWGAASVLD</sequence>
<evidence type="ECO:0000256" key="1">
    <source>
        <dbReference type="ARBA" id="ARBA00022741"/>
    </source>
</evidence>
<keyword evidence="3" id="KW-0732">Signal</keyword>
<dbReference type="PRINTS" id="PR00301">
    <property type="entry name" value="HEATSHOCK70"/>
</dbReference>
<proteinExistence type="predicted"/>
<accession>A0A9P1G162</accession>
<keyword evidence="1" id="KW-0547">Nucleotide-binding</keyword>
<dbReference type="PANTHER" id="PTHR19375">
    <property type="entry name" value="HEAT SHOCK PROTEIN 70KDA"/>
    <property type="match status" value="1"/>
</dbReference>
<dbReference type="Gene3D" id="3.90.640.10">
    <property type="entry name" value="Actin, Chain A, domain 4"/>
    <property type="match status" value="1"/>
</dbReference>
<evidence type="ECO:0000256" key="2">
    <source>
        <dbReference type="ARBA" id="ARBA00022840"/>
    </source>
</evidence>
<evidence type="ECO:0000313" key="6">
    <source>
        <dbReference type="EMBL" id="CAL4784471.1"/>
    </source>
</evidence>
<reference evidence="5" key="2">
    <citation type="submission" date="2024-04" db="EMBL/GenBank/DDBJ databases">
        <authorList>
            <person name="Chen Y."/>
            <person name="Shah S."/>
            <person name="Dougan E. K."/>
            <person name="Thang M."/>
            <person name="Chan C."/>
        </authorList>
    </citation>
    <scope>NUCLEOTIDE SEQUENCE [LARGE SCALE GENOMIC DNA]</scope>
</reference>
<dbReference type="GO" id="GO:0005524">
    <property type="term" value="F:ATP binding"/>
    <property type="evidence" value="ECO:0007669"/>
    <property type="project" value="UniProtKB-KW"/>
</dbReference>
<dbReference type="EMBL" id="CAMXCT020002300">
    <property type="protein sequence ID" value="CAL1150534.1"/>
    <property type="molecule type" value="Genomic_DNA"/>
</dbReference>
<dbReference type="PROSITE" id="PS00297">
    <property type="entry name" value="HSP70_1"/>
    <property type="match status" value="1"/>
</dbReference>
<dbReference type="InterPro" id="IPR013126">
    <property type="entry name" value="Hsp_70_fam"/>
</dbReference>
<evidence type="ECO:0000313" key="5">
    <source>
        <dbReference type="EMBL" id="CAL1150534.1"/>
    </source>
</evidence>
<dbReference type="OrthoDB" id="2401965at2759"/>
<dbReference type="PROSITE" id="PS00329">
    <property type="entry name" value="HSP70_2"/>
    <property type="match status" value="1"/>
</dbReference>
<feature type="signal peptide" evidence="3">
    <location>
        <begin position="1"/>
        <end position="22"/>
    </location>
</feature>
<name>A0A9P1G162_9DINO</name>
<gene>
    <name evidence="4" type="ORF">C1SCF055_LOCUS23570</name>
</gene>
<dbReference type="EMBL" id="CAMXCT010002300">
    <property type="protein sequence ID" value="CAI3997159.1"/>
    <property type="molecule type" value="Genomic_DNA"/>
</dbReference>
<reference evidence="4" key="1">
    <citation type="submission" date="2022-10" db="EMBL/GenBank/DDBJ databases">
        <authorList>
            <person name="Chen Y."/>
            <person name="Dougan E. K."/>
            <person name="Chan C."/>
            <person name="Rhodes N."/>
            <person name="Thang M."/>
        </authorList>
    </citation>
    <scope>NUCLEOTIDE SEQUENCE</scope>
</reference>
<dbReference type="SUPFAM" id="SSF53067">
    <property type="entry name" value="Actin-like ATPase domain"/>
    <property type="match status" value="2"/>
</dbReference>
<dbReference type="InterPro" id="IPR043129">
    <property type="entry name" value="ATPase_NBD"/>
</dbReference>
<organism evidence="4">
    <name type="scientific">Cladocopium goreaui</name>
    <dbReference type="NCBI Taxonomy" id="2562237"/>
    <lineage>
        <taxon>Eukaryota</taxon>
        <taxon>Sar</taxon>
        <taxon>Alveolata</taxon>
        <taxon>Dinophyceae</taxon>
        <taxon>Suessiales</taxon>
        <taxon>Symbiodiniaceae</taxon>
        <taxon>Cladocopium</taxon>
    </lineage>
</organism>
<evidence type="ECO:0000313" key="4">
    <source>
        <dbReference type="EMBL" id="CAI3997159.1"/>
    </source>
</evidence>
<dbReference type="Pfam" id="PF00012">
    <property type="entry name" value="HSP70"/>
    <property type="match status" value="2"/>
</dbReference>
<dbReference type="Gene3D" id="3.30.420.40">
    <property type="match status" value="2"/>
</dbReference>
<protein>
    <submittedName>
        <fullName evidence="6">78 kDa glucose-regulated protein-like</fullName>
    </submittedName>
</protein>
<dbReference type="Proteomes" id="UP001152797">
    <property type="component" value="Unassembled WGS sequence"/>
</dbReference>
<feature type="chain" id="PRO_5043272499" evidence="3">
    <location>
        <begin position="23"/>
        <end position="446"/>
    </location>
</feature>
<dbReference type="EMBL" id="CAMXCT030002300">
    <property type="protein sequence ID" value="CAL4784471.1"/>
    <property type="molecule type" value="Genomic_DNA"/>
</dbReference>
<dbReference type="AlphaFoldDB" id="A0A9P1G162"/>
<dbReference type="GO" id="GO:0140662">
    <property type="term" value="F:ATP-dependent protein folding chaperone"/>
    <property type="evidence" value="ECO:0007669"/>
    <property type="project" value="InterPro"/>
</dbReference>
<keyword evidence="2" id="KW-0067">ATP-binding</keyword>
<evidence type="ECO:0000313" key="7">
    <source>
        <dbReference type="Proteomes" id="UP001152797"/>
    </source>
</evidence>
<dbReference type="InterPro" id="IPR018181">
    <property type="entry name" value="Heat_shock_70_CS"/>
</dbReference>
<comment type="caution">
    <text evidence="4">The sequence shown here is derived from an EMBL/GenBank/DDBJ whole genome shotgun (WGS) entry which is preliminary data.</text>
</comment>
<evidence type="ECO:0000256" key="3">
    <source>
        <dbReference type="SAM" id="SignalP"/>
    </source>
</evidence>
<keyword evidence="7" id="KW-1185">Reference proteome</keyword>